<feature type="transmembrane region" description="Helical" evidence="1">
    <location>
        <begin position="20"/>
        <end position="39"/>
    </location>
</feature>
<accession>A0A8H2M5F7</accession>
<keyword evidence="1" id="KW-0472">Membrane</keyword>
<gene>
    <name evidence="2" type="ORF">NCTC13150_00983</name>
</gene>
<evidence type="ECO:0000313" key="3">
    <source>
        <dbReference type="Proteomes" id="UP000377798"/>
    </source>
</evidence>
<dbReference type="EMBL" id="CAACYI010000001">
    <property type="protein sequence ID" value="VFB16456.1"/>
    <property type="molecule type" value="Genomic_DNA"/>
</dbReference>
<evidence type="ECO:0000256" key="1">
    <source>
        <dbReference type="SAM" id="Phobius"/>
    </source>
</evidence>
<keyword evidence="1" id="KW-1133">Transmembrane helix</keyword>
<reference evidence="2 3" key="1">
    <citation type="submission" date="2019-02" db="EMBL/GenBank/DDBJ databases">
        <authorList>
            <consortium name="Pathogen Informatics"/>
        </authorList>
    </citation>
    <scope>NUCLEOTIDE SEQUENCE [LARGE SCALE GENOMIC DNA]</scope>
    <source>
        <strain evidence="2 3">3012STDY7089603</strain>
    </source>
</reference>
<proteinExistence type="predicted"/>
<evidence type="ECO:0000313" key="2">
    <source>
        <dbReference type="EMBL" id="VFB16456.1"/>
    </source>
</evidence>
<name>A0A8H2M5F7_9FIRM</name>
<protein>
    <submittedName>
        <fullName evidence="2">Uncharacterized protein</fullName>
    </submittedName>
</protein>
<keyword evidence="1" id="KW-0812">Transmembrane</keyword>
<sequence>MWKEFWPKDVRLREVKKGFIYLLTIFICFMVLAIAGFLLEITGQYQNSYQDKWDFFQEDLKVESMTYLWTGKDHLKDLENAYRASRRLVYEQNQVTDGLEINFQTRNWKDNQGTLKVKKGDIEKIADIYLFYQEWMEEKPYLSKATWSQDFSQGVADFVTQGWQSIDLAKVHIQQGTSALLTYKDGKYLLLQDDHVCGQWTYGDDICLVNEGELRLEGLVNLRGILINRGSILGQGRLNGLYLSDEDADLTVQGAILGDGQVKEAKYDKISAFAMGMKTPIFYHLSLKNIQSRPHDYFN</sequence>
<keyword evidence="3" id="KW-1185">Reference proteome</keyword>
<dbReference type="AlphaFoldDB" id="A0A8H2M5F7"/>
<organism evidence="2 3">
    <name type="scientific">Urinicoccus massiliensis</name>
    <dbReference type="NCBI Taxonomy" id="1723382"/>
    <lineage>
        <taxon>Bacteria</taxon>
        <taxon>Bacillati</taxon>
        <taxon>Bacillota</taxon>
        <taxon>Tissierellia</taxon>
        <taxon>Tissierellales</taxon>
        <taxon>Peptoniphilaceae</taxon>
        <taxon>Urinicoccus</taxon>
    </lineage>
</organism>
<dbReference type="Proteomes" id="UP000377798">
    <property type="component" value="Unassembled WGS sequence"/>
</dbReference>
<dbReference type="RefSeq" id="WP_131749065.1">
    <property type="nucleotide sequence ID" value="NZ_CAACYI010000001.1"/>
</dbReference>
<comment type="caution">
    <text evidence="2">The sequence shown here is derived from an EMBL/GenBank/DDBJ whole genome shotgun (WGS) entry which is preliminary data.</text>
</comment>